<dbReference type="EMBL" id="CAJVQA010082128">
    <property type="protein sequence ID" value="CAG8837674.1"/>
    <property type="molecule type" value="Genomic_DNA"/>
</dbReference>
<gene>
    <name evidence="1" type="ORF">CPELLU_LOCUS21594</name>
</gene>
<name>A0A9N9KJN9_9GLOM</name>
<feature type="non-terminal residue" evidence="1">
    <location>
        <position position="80"/>
    </location>
</feature>
<dbReference type="Proteomes" id="UP000789759">
    <property type="component" value="Unassembled WGS sequence"/>
</dbReference>
<reference evidence="1" key="1">
    <citation type="submission" date="2021-06" db="EMBL/GenBank/DDBJ databases">
        <authorList>
            <person name="Kallberg Y."/>
            <person name="Tangrot J."/>
            <person name="Rosling A."/>
        </authorList>
    </citation>
    <scope>NUCLEOTIDE SEQUENCE</scope>
    <source>
        <strain evidence="1">FL966</strain>
    </source>
</reference>
<dbReference type="AlphaFoldDB" id="A0A9N9KJN9"/>
<protein>
    <submittedName>
        <fullName evidence="1">23722_t:CDS:1</fullName>
    </submittedName>
</protein>
<organism evidence="1 2">
    <name type="scientific">Cetraspora pellucida</name>
    <dbReference type="NCBI Taxonomy" id="1433469"/>
    <lineage>
        <taxon>Eukaryota</taxon>
        <taxon>Fungi</taxon>
        <taxon>Fungi incertae sedis</taxon>
        <taxon>Mucoromycota</taxon>
        <taxon>Glomeromycotina</taxon>
        <taxon>Glomeromycetes</taxon>
        <taxon>Diversisporales</taxon>
        <taxon>Gigasporaceae</taxon>
        <taxon>Cetraspora</taxon>
    </lineage>
</organism>
<evidence type="ECO:0000313" key="2">
    <source>
        <dbReference type="Proteomes" id="UP000789759"/>
    </source>
</evidence>
<comment type="caution">
    <text evidence="1">The sequence shown here is derived from an EMBL/GenBank/DDBJ whole genome shotgun (WGS) entry which is preliminary data.</text>
</comment>
<evidence type="ECO:0000313" key="1">
    <source>
        <dbReference type="EMBL" id="CAG8837674.1"/>
    </source>
</evidence>
<sequence length="80" mass="9288">TETIKNKIHKKFKSLQTSWKFETEKYKANSNCAKQLSDAKQLFDTIENNFTLNFFEGALKLQSLEVDLGQILANIEELFN</sequence>
<proteinExistence type="predicted"/>
<feature type="non-terminal residue" evidence="1">
    <location>
        <position position="1"/>
    </location>
</feature>
<keyword evidence="2" id="KW-1185">Reference proteome</keyword>
<dbReference type="OrthoDB" id="2486309at2759"/>
<accession>A0A9N9KJN9</accession>